<gene>
    <name evidence="4" type="ORF">SCWH03_41130</name>
</gene>
<proteinExistence type="predicted"/>
<keyword evidence="5" id="KW-1185">Reference proteome</keyword>
<dbReference type="InterPro" id="IPR000833">
    <property type="entry name" value="A-amylase_inhib"/>
</dbReference>
<evidence type="ECO:0000313" key="4">
    <source>
        <dbReference type="EMBL" id="GFH37873.1"/>
    </source>
</evidence>
<dbReference type="AlphaFoldDB" id="A0A6A0AZK7"/>
<dbReference type="Proteomes" id="UP000484988">
    <property type="component" value="Unassembled WGS sequence"/>
</dbReference>
<feature type="signal peptide" evidence="3">
    <location>
        <begin position="1"/>
        <end position="28"/>
    </location>
</feature>
<dbReference type="RefSeq" id="WP_254076870.1">
    <property type="nucleotide sequence ID" value="NZ_BLLG01000012.1"/>
</dbReference>
<dbReference type="GO" id="GO:0015066">
    <property type="term" value="F:alpha-amylase inhibitor activity"/>
    <property type="evidence" value="ECO:0007669"/>
    <property type="project" value="UniProtKB-KW"/>
</dbReference>
<evidence type="ECO:0000256" key="2">
    <source>
        <dbReference type="ARBA" id="ARBA00023157"/>
    </source>
</evidence>
<evidence type="ECO:0000313" key="5">
    <source>
        <dbReference type="Proteomes" id="UP000484988"/>
    </source>
</evidence>
<evidence type="ECO:0000256" key="3">
    <source>
        <dbReference type="SAM" id="SignalP"/>
    </source>
</evidence>
<keyword evidence="2" id="KW-1015">Disulfide bond</keyword>
<feature type="chain" id="PRO_5025438549" evidence="3">
    <location>
        <begin position="29"/>
        <end position="115"/>
    </location>
</feature>
<reference evidence="4 5" key="1">
    <citation type="submission" date="2020-02" db="EMBL/GenBank/DDBJ databases">
        <title>Whole Genome Shotgun Sequence of Streptomyces sp. strain CWH03.</title>
        <authorList>
            <person name="Dohra H."/>
            <person name="Kodani S."/>
            <person name="Yamamura H."/>
        </authorList>
    </citation>
    <scope>NUCLEOTIDE SEQUENCE [LARGE SCALE GENOMIC DNA]</scope>
    <source>
        <strain evidence="4 5">CWH03</strain>
    </source>
</reference>
<comment type="caution">
    <text evidence="4">The sequence shown here is derived from an EMBL/GenBank/DDBJ whole genome shotgun (WGS) entry which is preliminary data.</text>
</comment>
<sequence length="115" mass="11408">MWRISASVVGAAAMTALAVLSTAGTAGAAGSAGEAVAAPAAGGGESAPGCVQYAATWRYTHVTNACDTAYRLTVEYTDGTAVPCREAQPGATVTFPGYGPGGNGVLRVRLCEPPM</sequence>
<keyword evidence="1" id="KW-0022">Alpha-amylase inhibitor</keyword>
<protein>
    <submittedName>
        <fullName evidence="4">Alpha-amylase</fullName>
    </submittedName>
</protein>
<dbReference type="SMART" id="SM00783">
    <property type="entry name" value="A_amylase_inhib"/>
    <property type="match status" value="1"/>
</dbReference>
<dbReference type="InterPro" id="IPR036379">
    <property type="entry name" value="A-amylase_inhib_sf"/>
</dbReference>
<name>A0A6A0AZK7_9ACTN</name>
<accession>A0A6A0AZK7</accession>
<dbReference type="SUPFAM" id="SSF49498">
    <property type="entry name" value="alpha-Amylase inhibitor tendamistat"/>
    <property type="match status" value="1"/>
</dbReference>
<dbReference type="Pfam" id="PF01356">
    <property type="entry name" value="A_amylase_inhib"/>
    <property type="match status" value="1"/>
</dbReference>
<dbReference type="Gene3D" id="2.60.40.20">
    <property type="entry name" value="Alpha-amylase inhibitor"/>
    <property type="match status" value="1"/>
</dbReference>
<keyword evidence="3" id="KW-0732">Signal</keyword>
<dbReference type="EMBL" id="BLLG01000012">
    <property type="protein sequence ID" value="GFH37873.1"/>
    <property type="molecule type" value="Genomic_DNA"/>
</dbReference>
<organism evidence="4 5">
    <name type="scientific">Streptomyces pacificus</name>
    <dbReference type="NCBI Taxonomy" id="2705029"/>
    <lineage>
        <taxon>Bacteria</taxon>
        <taxon>Bacillati</taxon>
        <taxon>Actinomycetota</taxon>
        <taxon>Actinomycetes</taxon>
        <taxon>Kitasatosporales</taxon>
        <taxon>Streptomycetaceae</taxon>
        <taxon>Streptomyces</taxon>
    </lineage>
</organism>
<evidence type="ECO:0000256" key="1">
    <source>
        <dbReference type="ARBA" id="ARBA00022579"/>
    </source>
</evidence>